<dbReference type="InterPro" id="IPR023772">
    <property type="entry name" value="DNA-bd_HTH_TetR-type_CS"/>
</dbReference>
<dbReference type="PRINTS" id="PR00455">
    <property type="entry name" value="HTHTETR"/>
</dbReference>
<protein>
    <recommendedName>
        <fullName evidence="3">HTH tetR-type domain-containing protein</fullName>
    </recommendedName>
</protein>
<feature type="domain" description="HTH tetR-type" evidence="3">
    <location>
        <begin position="8"/>
        <end position="68"/>
    </location>
</feature>
<name>A0ABP7PS55_9ACTN</name>
<dbReference type="PROSITE" id="PS01081">
    <property type="entry name" value="HTH_TETR_1"/>
    <property type="match status" value="1"/>
</dbReference>
<proteinExistence type="predicted"/>
<dbReference type="RefSeq" id="WP_344785803.1">
    <property type="nucleotide sequence ID" value="NZ_BAAAZW010000013.1"/>
</dbReference>
<organism evidence="4 5">
    <name type="scientific">Gordonia caeni</name>
    <dbReference type="NCBI Taxonomy" id="1007097"/>
    <lineage>
        <taxon>Bacteria</taxon>
        <taxon>Bacillati</taxon>
        <taxon>Actinomycetota</taxon>
        <taxon>Actinomycetes</taxon>
        <taxon>Mycobacteriales</taxon>
        <taxon>Gordoniaceae</taxon>
        <taxon>Gordonia</taxon>
    </lineage>
</organism>
<dbReference type="InterPro" id="IPR001647">
    <property type="entry name" value="HTH_TetR"/>
</dbReference>
<accession>A0ABP7PS55</accession>
<gene>
    <name evidence="4" type="ORF">GCM10022231_34370</name>
</gene>
<keyword evidence="5" id="KW-1185">Reference proteome</keyword>
<dbReference type="PANTHER" id="PTHR30055">
    <property type="entry name" value="HTH-TYPE TRANSCRIPTIONAL REGULATOR RUTR"/>
    <property type="match status" value="1"/>
</dbReference>
<evidence type="ECO:0000313" key="4">
    <source>
        <dbReference type="EMBL" id="GAA3970086.1"/>
    </source>
</evidence>
<dbReference type="Proteomes" id="UP001418444">
    <property type="component" value="Unassembled WGS sequence"/>
</dbReference>
<sequence>MDQVRPRVKTRERLLDAAEELLLQYGYEAVSVRGICQQAEANPAAVHYHFGSKEQLVAALLEARLAPVWSGRLDEISSRSLTVEELVEAVCAPIDGLLDDPVGALRLSLLSRFVLAHPETRWHAPWFGIDGWAQALQKARPELDDAEARRRCRLAFALLMAQLAPGAPLPPPVAAGLRAFLIAGLST</sequence>
<evidence type="ECO:0000313" key="5">
    <source>
        <dbReference type="Proteomes" id="UP001418444"/>
    </source>
</evidence>
<dbReference type="SUPFAM" id="SSF46689">
    <property type="entry name" value="Homeodomain-like"/>
    <property type="match status" value="1"/>
</dbReference>
<evidence type="ECO:0000256" key="2">
    <source>
        <dbReference type="PROSITE-ProRule" id="PRU00335"/>
    </source>
</evidence>
<comment type="caution">
    <text evidence="4">The sequence shown here is derived from an EMBL/GenBank/DDBJ whole genome shotgun (WGS) entry which is preliminary data.</text>
</comment>
<feature type="DNA-binding region" description="H-T-H motif" evidence="2">
    <location>
        <begin position="31"/>
        <end position="50"/>
    </location>
</feature>
<evidence type="ECO:0000259" key="3">
    <source>
        <dbReference type="PROSITE" id="PS50977"/>
    </source>
</evidence>
<reference evidence="5" key="1">
    <citation type="journal article" date="2019" name="Int. J. Syst. Evol. Microbiol.">
        <title>The Global Catalogue of Microorganisms (GCM) 10K type strain sequencing project: providing services to taxonomists for standard genome sequencing and annotation.</title>
        <authorList>
            <consortium name="The Broad Institute Genomics Platform"/>
            <consortium name="The Broad Institute Genome Sequencing Center for Infectious Disease"/>
            <person name="Wu L."/>
            <person name="Ma J."/>
        </authorList>
    </citation>
    <scope>NUCLEOTIDE SEQUENCE [LARGE SCALE GENOMIC DNA]</scope>
    <source>
        <strain evidence="5">JCM 16923</strain>
    </source>
</reference>
<dbReference type="Gene3D" id="1.10.357.10">
    <property type="entry name" value="Tetracycline Repressor, domain 2"/>
    <property type="match status" value="1"/>
</dbReference>
<dbReference type="InterPro" id="IPR050109">
    <property type="entry name" value="HTH-type_TetR-like_transc_reg"/>
</dbReference>
<keyword evidence="1 2" id="KW-0238">DNA-binding</keyword>
<evidence type="ECO:0000256" key="1">
    <source>
        <dbReference type="ARBA" id="ARBA00023125"/>
    </source>
</evidence>
<dbReference type="PROSITE" id="PS50977">
    <property type="entry name" value="HTH_TETR_2"/>
    <property type="match status" value="1"/>
</dbReference>
<dbReference type="PANTHER" id="PTHR30055:SF235">
    <property type="entry name" value="TRANSCRIPTIONAL REGULATORY PROTEIN"/>
    <property type="match status" value="1"/>
</dbReference>
<dbReference type="InterPro" id="IPR009057">
    <property type="entry name" value="Homeodomain-like_sf"/>
</dbReference>
<dbReference type="Pfam" id="PF00440">
    <property type="entry name" value="TetR_N"/>
    <property type="match status" value="1"/>
</dbReference>
<dbReference type="EMBL" id="BAAAZW010000013">
    <property type="protein sequence ID" value="GAA3970086.1"/>
    <property type="molecule type" value="Genomic_DNA"/>
</dbReference>